<feature type="transmembrane region" description="Helical" evidence="1">
    <location>
        <begin position="50"/>
        <end position="73"/>
    </location>
</feature>
<protein>
    <submittedName>
        <fullName evidence="2">Uncharacterized protein</fullName>
    </submittedName>
</protein>
<organism evidence="2 3">
    <name type="scientific">OM182 bacterium MED-G28</name>
    <dbReference type="NCBI Taxonomy" id="1986256"/>
    <lineage>
        <taxon>Bacteria</taxon>
        <taxon>Pseudomonadati</taxon>
        <taxon>Pseudomonadota</taxon>
        <taxon>Gammaproteobacteria</taxon>
        <taxon>OMG group</taxon>
        <taxon>OM182 clade</taxon>
    </lineage>
</organism>
<dbReference type="EMBL" id="NTJZ01000015">
    <property type="protein sequence ID" value="PDH32558.1"/>
    <property type="molecule type" value="Genomic_DNA"/>
</dbReference>
<comment type="caution">
    <text evidence="2">The sequence shown here is derived from an EMBL/GenBank/DDBJ whole genome shotgun (WGS) entry which is preliminary data.</text>
</comment>
<dbReference type="AlphaFoldDB" id="A0A2A5W8D3"/>
<evidence type="ECO:0000256" key="1">
    <source>
        <dbReference type="SAM" id="Phobius"/>
    </source>
</evidence>
<reference evidence="2 3" key="1">
    <citation type="submission" date="2017-08" db="EMBL/GenBank/DDBJ databases">
        <title>Fine stratification of microbial communities through a metagenomic profile of the photic zone.</title>
        <authorList>
            <person name="Haro-Moreno J.M."/>
            <person name="Lopez-Perez M."/>
            <person name="De La Torre J."/>
            <person name="Picazo A."/>
            <person name="Camacho A."/>
            <person name="Rodriguez-Valera F."/>
        </authorList>
    </citation>
    <scope>NUCLEOTIDE SEQUENCE [LARGE SCALE GENOMIC DNA]</scope>
    <source>
        <strain evidence="2">MED-G28</strain>
    </source>
</reference>
<gene>
    <name evidence="2" type="ORF">CNF02_11615</name>
</gene>
<keyword evidence="1" id="KW-1133">Transmembrane helix</keyword>
<dbReference type="Proteomes" id="UP000219329">
    <property type="component" value="Unassembled WGS sequence"/>
</dbReference>
<keyword evidence="1" id="KW-0812">Transmembrane</keyword>
<keyword evidence="1" id="KW-0472">Membrane</keyword>
<evidence type="ECO:0000313" key="3">
    <source>
        <dbReference type="Proteomes" id="UP000219329"/>
    </source>
</evidence>
<evidence type="ECO:0000313" key="2">
    <source>
        <dbReference type="EMBL" id="PDH32558.1"/>
    </source>
</evidence>
<name>A0A2A5W8D3_9GAMM</name>
<feature type="transmembrane region" description="Helical" evidence="1">
    <location>
        <begin position="7"/>
        <end position="30"/>
    </location>
</feature>
<proteinExistence type="predicted"/>
<sequence>MSKLMRITLNFVGVIAVLAGIYASIFGRGWSEWVYAAYDGVTIIESIESIVPYFPFVPFWPLGLVLVGASFIFTDNK</sequence>
<accession>A0A2A5W8D3</accession>